<dbReference type="Proteomes" id="UP000218615">
    <property type="component" value="Unassembled WGS sequence"/>
</dbReference>
<evidence type="ECO:0000313" key="2">
    <source>
        <dbReference type="Proteomes" id="UP000218615"/>
    </source>
</evidence>
<dbReference type="AlphaFoldDB" id="A0A284VSU1"/>
<proteinExistence type="predicted"/>
<gene>
    <name evidence="1" type="ORF">MNV_700009</name>
</gene>
<dbReference type="SUPFAM" id="SSF52540">
    <property type="entry name" value="P-loop containing nucleoside triphosphate hydrolases"/>
    <property type="match status" value="1"/>
</dbReference>
<protein>
    <recommendedName>
        <fullName evidence="3">CRISPR-associated helicase Cas3</fullName>
    </recommendedName>
</protein>
<reference evidence="2" key="1">
    <citation type="submission" date="2017-06" db="EMBL/GenBank/DDBJ databases">
        <authorList>
            <person name="Cremers G."/>
        </authorList>
    </citation>
    <scope>NUCLEOTIDE SEQUENCE [LARGE SCALE GENOMIC DNA]</scope>
</reference>
<dbReference type="InterPro" id="IPR027417">
    <property type="entry name" value="P-loop_NTPase"/>
</dbReference>
<dbReference type="EMBL" id="FZMP01000219">
    <property type="protein sequence ID" value="SNQ62355.1"/>
    <property type="molecule type" value="Genomic_DNA"/>
</dbReference>
<accession>A0A284VSU1</accession>
<evidence type="ECO:0000313" key="1">
    <source>
        <dbReference type="EMBL" id="SNQ62355.1"/>
    </source>
</evidence>
<dbReference type="Gene3D" id="3.40.50.300">
    <property type="entry name" value="P-loop containing nucleotide triphosphate hydrolases"/>
    <property type="match status" value="1"/>
</dbReference>
<organism evidence="1 2">
    <name type="scientific">Candidatus Methanoperedens nitratireducens</name>
    <dbReference type="NCBI Taxonomy" id="1392998"/>
    <lineage>
        <taxon>Archaea</taxon>
        <taxon>Methanobacteriati</taxon>
        <taxon>Methanobacteriota</taxon>
        <taxon>Stenosarchaea group</taxon>
        <taxon>Methanomicrobia</taxon>
        <taxon>Methanosarcinales</taxon>
        <taxon>ANME-2 cluster</taxon>
        <taxon>Candidatus Methanoperedentaceae</taxon>
        <taxon>Candidatus Methanoperedens</taxon>
    </lineage>
</organism>
<name>A0A284VSU1_9EURY</name>
<evidence type="ECO:0008006" key="3">
    <source>
        <dbReference type="Google" id="ProtNLM"/>
    </source>
</evidence>
<keyword evidence="2" id="KW-1185">Reference proteome</keyword>
<sequence>MYVNPEENLEQSFHLFEYVIYDEFHAYREFELSGILTQIALFQNMSACKVILSSATPKKEIIELLNLVRIGKERHAPIIENIFATPCSMEEGEIIRYQTKVEFHQGKILENIKDIADVLHKVIGELKPGSPQILFIFDTVKDSNLFFTRLFKEYPEIYKYAEKDNGYDTNQIGDIPDFTKPILVSTNKSEVGLDYPIKMLFMEDGFSIDSFVQRFGRAARHEPANCYIYTKKEANPIFTDEIVAYHTFLEKMSYITGEFNIQTKSVRTLFTFRQAIAIEKYVHRKDDLRAYFAVDTGYSYKLWLNFFILLNKYNNGGLSNPNLKRLKLLIDDIKDACKSLRGRSLRHPVIYTRGHEIRQTMYDLLSVLNRVSAVVERTTEGFIIREVESEETGPFISAIKLPYFPDLMDYQKRREQFNEKIETIAKKAVDVFPEKQQGFLLACIRSLYYSIEPDHIILPDEIILWNRKVISLSEDAMDDN</sequence>